<proteinExistence type="predicted"/>
<reference evidence="3" key="1">
    <citation type="journal article" date="2019" name="Int. J. Syst. Evol. Microbiol.">
        <title>The Global Catalogue of Microorganisms (GCM) 10K type strain sequencing project: providing services to taxonomists for standard genome sequencing and annotation.</title>
        <authorList>
            <consortium name="The Broad Institute Genomics Platform"/>
            <consortium name="The Broad Institute Genome Sequencing Center for Infectious Disease"/>
            <person name="Wu L."/>
            <person name="Ma J."/>
        </authorList>
    </citation>
    <scope>NUCLEOTIDE SEQUENCE [LARGE SCALE GENOMIC DNA]</scope>
    <source>
        <strain evidence="3">NBRC 102146</strain>
    </source>
</reference>
<dbReference type="EMBL" id="BSOO01000027">
    <property type="protein sequence ID" value="GLR48509.1"/>
    <property type="molecule type" value="Genomic_DNA"/>
</dbReference>
<keyword evidence="1" id="KW-0732">Signal</keyword>
<protein>
    <submittedName>
        <fullName evidence="2">Uncharacterized protein</fullName>
    </submittedName>
</protein>
<name>A0ABQ5Z6U1_9SPHN</name>
<organism evidence="2 3">
    <name type="scientific">Sphingomonas astaxanthinifaciens DSM 22298</name>
    <dbReference type="NCBI Taxonomy" id="1123267"/>
    <lineage>
        <taxon>Bacteria</taxon>
        <taxon>Pseudomonadati</taxon>
        <taxon>Pseudomonadota</taxon>
        <taxon>Alphaproteobacteria</taxon>
        <taxon>Sphingomonadales</taxon>
        <taxon>Sphingomonadaceae</taxon>
        <taxon>Sphingomonas</taxon>
    </lineage>
</organism>
<comment type="caution">
    <text evidence="2">The sequence shown here is derived from an EMBL/GenBank/DDBJ whole genome shotgun (WGS) entry which is preliminary data.</text>
</comment>
<evidence type="ECO:0000313" key="2">
    <source>
        <dbReference type="EMBL" id="GLR48509.1"/>
    </source>
</evidence>
<evidence type="ECO:0000313" key="3">
    <source>
        <dbReference type="Proteomes" id="UP001156703"/>
    </source>
</evidence>
<gene>
    <name evidence="2" type="ORF">GCM10007925_22260</name>
</gene>
<keyword evidence="3" id="KW-1185">Reference proteome</keyword>
<feature type="signal peptide" evidence="1">
    <location>
        <begin position="1"/>
        <end position="21"/>
    </location>
</feature>
<dbReference type="Proteomes" id="UP001156703">
    <property type="component" value="Unassembled WGS sequence"/>
</dbReference>
<feature type="chain" id="PRO_5045831082" evidence="1">
    <location>
        <begin position="22"/>
        <end position="68"/>
    </location>
</feature>
<sequence>MRRTRAALLLLMLASPAAAEAATIVIVTDPMTLERRTLVVDPRGPDRVWLCALPPATTGCLDVTPRRP</sequence>
<accession>A0ABQ5Z6U1</accession>
<evidence type="ECO:0000256" key="1">
    <source>
        <dbReference type="SAM" id="SignalP"/>
    </source>
</evidence>